<feature type="transmembrane region" description="Helical" evidence="1">
    <location>
        <begin position="32"/>
        <end position="56"/>
    </location>
</feature>
<evidence type="ECO:0000313" key="3">
    <source>
        <dbReference type="EMBL" id="OGZ43880.1"/>
    </source>
</evidence>
<evidence type="ECO:0000313" key="4">
    <source>
        <dbReference type="Proteomes" id="UP000177480"/>
    </source>
</evidence>
<dbReference type="STRING" id="1802114.A2719_02870"/>
<dbReference type="EMBL" id="MHNK01000010">
    <property type="protein sequence ID" value="OGZ43880.1"/>
    <property type="molecule type" value="Genomic_DNA"/>
</dbReference>
<protein>
    <recommendedName>
        <fullName evidence="2">Transcriptional repressor PaaX-like central Cas2-like domain-containing protein</fullName>
    </recommendedName>
</protein>
<dbReference type="InterPro" id="IPR048846">
    <property type="entry name" value="PaaX-like_central"/>
</dbReference>
<keyword evidence="1" id="KW-1133">Transmembrane helix</keyword>
<sequence>MYEHKKKLISGWSNEFLPQLPEYNEKLPVSDVVLGIIGIAGIVSIAILAPNAVQILKYVEPKRWKKNNPRYRISETLQRFIKDGILALDHVEGETPHVRLTKKGRMRFEKLQFYKNSPEPWDGKWRIVMFDVIEKRRKIRNHLRVELRNIGFRKLQNSVWVYPYDCEEVLALLKTDLKLGYEALYFVTEKMGGDAYLRRLFFLPKQT</sequence>
<dbReference type="Gene3D" id="3.30.70.2650">
    <property type="match status" value="1"/>
</dbReference>
<dbReference type="PANTHER" id="PTHR30319">
    <property type="entry name" value="PHENYLACETIC ACID REGULATOR-RELATED TRANSCRIPTIONAL REPRESSOR"/>
    <property type="match status" value="1"/>
</dbReference>
<keyword evidence="1" id="KW-0472">Membrane</keyword>
<comment type="caution">
    <text evidence="3">The sequence shown here is derived from an EMBL/GenBank/DDBJ whole genome shotgun (WGS) entry which is preliminary data.</text>
</comment>
<dbReference type="Proteomes" id="UP000177480">
    <property type="component" value="Unassembled WGS sequence"/>
</dbReference>
<organism evidence="3 4">
    <name type="scientific">Candidatus Ryanbacteria bacterium RIFCSPHIGHO2_01_FULL_45_22</name>
    <dbReference type="NCBI Taxonomy" id="1802114"/>
    <lineage>
        <taxon>Bacteria</taxon>
        <taxon>Candidatus Ryaniibacteriota</taxon>
    </lineage>
</organism>
<feature type="domain" description="Transcriptional repressor PaaX-like central Cas2-like" evidence="2">
    <location>
        <begin position="119"/>
        <end position="193"/>
    </location>
</feature>
<name>A0A1G2G1U3_9BACT</name>
<keyword evidence="1" id="KW-0812">Transmembrane</keyword>
<dbReference type="SUPFAM" id="SSF143430">
    <property type="entry name" value="TTP0101/SSO1404-like"/>
    <property type="match status" value="1"/>
</dbReference>
<dbReference type="GO" id="GO:0006351">
    <property type="term" value="P:DNA-templated transcription"/>
    <property type="evidence" value="ECO:0007669"/>
    <property type="project" value="TreeGrafter"/>
</dbReference>
<proteinExistence type="predicted"/>
<evidence type="ECO:0000259" key="2">
    <source>
        <dbReference type="Pfam" id="PF20803"/>
    </source>
</evidence>
<dbReference type="AlphaFoldDB" id="A0A1G2G1U3"/>
<dbReference type="Pfam" id="PF20803">
    <property type="entry name" value="PaaX_M"/>
    <property type="match status" value="1"/>
</dbReference>
<dbReference type="PANTHER" id="PTHR30319:SF1">
    <property type="entry name" value="TRANSCRIPTIONAL REPRESSOR PAAX"/>
    <property type="match status" value="1"/>
</dbReference>
<accession>A0A1G2G1U3</accession>
<reference evidence="3 4" key="1">
    <citation type="journal article" date="2016" name="Nat. Commun.">
        <title>Thousands of microbial genomes shed light on interconnected biogeochemical processes in an aquifer system.</title>
        <authorList>
            <person name="Anantharaman K."/>
            <person name="Brown C.T."/>
            <person name="Hug L.A."/>
            <person name="Sharon I."/>
            <person name="Castelle C.J."/>
            <person name="Probst A.J."/>
            <person name="Thomas B.C."/>
            <person name="Singh A."/>
            <person name="Wilkins M.J."/>
            <person name="Karaoz U."/>
            <person name="Brodie E.L."/>
            <person name="Williams K.H."/>
            <person name="Hubbard S.S."/>
            <person name="Banfield J.F."/>
        </authorList>
    </citation>
    <scope>NUCLEOTIDE SEQUENCE [LARGE SCALE GENOMIC DNA]</scope>
</reference>
<evidence type="ECO:0000256" key="1">
    <source>
        <dbReference type="SAM" id="Phobius"/>
    </source>
</evidence>
<gene>
    <name evidence="3" type="ORF">A2719_02870</name>
</gene>